<proteinExistence type="predicted"/>
<evidence type="ECO:0000313" key="2">
    <source>
        <dbReference type="EMBL" id="THC86984.1"/>
    </source>
</evidence>
<feature type="region of interest" description="Disordered" evidence="1">
    <location>
        <begin position="55"/>
        <end position="126"/>
    </location>
</feature>
<dbReference type="EMBL" id="SOSA01001670">
    <property type="protein sequence ID" value="THC86984.1"/>
    <property type="molecule type" value="Genomic_DNA"/>
</dbReference>
<name>A0A4V3UME4_9EURO</name>
<sequence>MRPRGRFLRHRRRTGGTHATIQLPTLCSPPGTGPHAGEPRQIALAGAGGLRHTALGWGVRTPRTRRRTAAPAGRLPPGVYVSGLASSQRSTDPVGARDQNGPGTSDTTNHGPTSGIFKPAVARARG</sequence>
<evidence type="ECO:0000256" key="1">
    <source>
        <dbReference type="SAM" id="MobiDB-lite"/>
    </source>
</evidence>
<reference evidence="2 3" key="1">
    <citation type="submission" date="2019-03" db="EMBL/GenBank/DDBJ databases">
        <title>The genome sequence of a newly discovered highly antifungal drug resistant Aspergillus species, Aspergillus tanneri NIH 1004.</title>
        <authorList>
            <person name="Mounaud S."/>
            <person name="Singh I."/>
            <person name="Joardar V."/>
            <person name="Pakala S."/>
            <person name="Pakala S."/>
            <person name="Venepally P."/>
            <person name="Hoover J."/>
            <person name="Nierman W."/>
            <person name="Chung J."/>
            <person name="Losada L."/>
        </authorList>
    </citation>
    <scope>NUCLEOTIDE SEQUENCE [LARGE SCALE GENOMIC DNA]</scope>
    <source>
        <strain evidence="2 3">NIH1004</strain>
    </source>
</reference>
<feature type="compositionally biased region" description="Polar residues" evidence="1">
    <location>
        <begin position="101"/>
        <end position="112"/>
    </location>
</feature>
<dbReference type="VEuPathDB" id="FungiDB:EYZ11_013570"/>
<keyword evidence="3" id="KW-1185">Reference proteome</keyword>
<dbReference type="AlphaFoldDB" id="A0A4V3UME4"/>
<protein>
    <submittedName>
        <fullName evidence="2">Uncharacterized protein</fullName>
    </submittedName>
</protein>
<organism evidence="2 3">
    <name type="scientific">Aspergillus tanneri</name>
    <dbReference type="NCBI Taxonomy" id="1220188"/>
    <lineage>
        <taxon>Eukaryota</taxon>
        <taxon>Fungi</taxon>
        <taxon>Dikarya</taxon>
        <taxon>Ascomycota</taxon>
        <taxon>Pezizomycotina</taxon>
        <taxon>Eurotiomycetes</taxon>
        <taxon>Eurotiomycetidae</taxon>
        <taxon>Eurotiales</taxon>
        <taxon>Aspergillaceae</taxon>
        <taxon>Aspergillus</taxon>
        <taxon>Aspergillus subgen. Circumdati</taxon>
    </lineage>
</organism>
<feature type="compositionally biased region" description="Low complexity" evidence="1">
    <location>
        <begin position="69"/>
        <end position="78"/>
    </location>
</feature>
<dbReference type="Proteomes" id="UP000308092">
    <property type="component" value="Unassembled WGS sequence"/>
</dbReference>
<accession>A0A4V3UME4</accession>
<evidence type="ECO:0000313" key="3">
    <source>
        <dbReference type="Proteomes" id="UP000308092"/>
    </source>
</evidence>
<gene>
    <name evidence="2" type="ORF">EYZ11_013570</name>
</gene>
<comment type="caution">
    <text evidence="2">The sequence shown here is derived from an EMBL/GenBank/DDBJ whole genome shotgun (WGS) entry which is preliminary data.</text>
</comment>